<feature type="coiled-coil region" evidence="1">
    <location>
        <begin position="165"/>
        <end position="195"/>
    </location>
</feature>
<keyword evidence="1" id="KW-0175">Coiled coil</keyword>
<proteinExistence type="predicted"/>
<evidence type="ECO:0000256" key="2">
    <source>
        <dbReference type="SAM" id="MobiDB-lite"/>
    </source>
</evidence>
<name>A0A268EWV7_9BACL</name>
<feature type="transmembrane region" description="Helical" evidence="3">
    <location>
        <begin position="141"/>
        <end position="161"/>
    </location>
</feature>
<keyword evidence="3" id="KW-0812">Transmembrane</keyword>
<dbReference type="PANTHER" id="PTHR37612:SF20">
    <property type="entry name" value="PER-HEXAMER REPEAT PROTEIN 5-RELATED"/>
    <property type="match status" value="1"/>
</dbReference>
<dbReference type="PANTHER" id="PTHR37612">
    <property type="entry name" value="FIBROIN HEAVY CHAIN FIB-H LIKE PROTEIN"/>
    <property type="match status" value="1"/>
</dbReference>
<feature type="transmembrane region" description="Helical" evidence="3">
    <location>
        <begin position="53"/>
        <end position="71"/>
    </location>
</feature>
<keyword evidence="3" id="KW-1133">Transmembrane helix</keyword>
<organism evidence="4 5">
    <name type="scientific">Paenibacillus campinasensis</name>
    <dbReference type="NCBI Taxonomy" id="66347"/>
    <lineage>
        <taxon>Bacteria</taxon>
        <taxon>Bacillati</taxon>
        <taxon>Bacillota</taxon>
        <taxon>Bacilli</taxon>
        <taxon>Bacillales</taxon>
        <taxon>Paenibacillaceae</taxon>
        <taxon>Paenibacillus</taxon>
    </lineage>
</organism>
<feature type="coiled-coil region" evidence="1">
    <location>
        <begin position="219"/>
        <end position="324"/>
    </location>
</feature>
<evidence type="ECO:0000313" key="5">
    <source>
        <dbReference type="Proteomes" id="UP000215596"/>
    </source>
</evidence>
<evidence type="ECO:0000313" key="4">
    <source>
        <dbReference type="EMBL" id="PAD77610.1"/>
    </source>
</evidence>
<dbReference type="EMBL" id="NPBY01000029">
    <property type="protein sequence ID" value="PAD77610.1"/>
    <property type="molecule type" value="Genomic_DNA"/>
</dbReference>
<evidence type="ECO:0000256" key="1">
    <source>
        <dbReference type="SAM" id="Coils"/>
    </source>
</evidence>
<dbReference type="Proteomes" id="UP000215596">
    <property type="component" value="Unassembled WGS sequence"/>
</dbReference>
<dbReference type="OrthoDB" id="2380672at2"/>
<reference evidence="4 5" key="1">
    <citation type="submission" date="2017-07" db="EMBL/GenBank/DDBJ databases">
        <title>Isolation and whole genome analysis of endospore-forming bacteria from heroin.</title>
        <authorList>
            <person name="Kalinowski J."/>
            <person name="Ahrens B."/>
            <person name="Al-Dilaimi A."/>
            <person name="Winkler A."/>
            <person name="Wibberg D."/>
            <person name="Schleenbecker U."/>
            <person name="Ruckert C."/>
            <person name="Wolfel R."/>
            <person name="Grass G."/>
        </authorList>
    </citation>
    <scope>NUCLEOTIDE SEQUENCE [LARGE SCALE GENOMIC DNA]</scope>
    <source>
        <strain evidence="4 5">7537-G1</strain>
    </source>
</reference>
<evidence type="ECO:0000256" key="3">
    <source>
        <dbReference type="SAM" id="Phobius"/>
    </source>
</evidence>
<feature type="compositionally biased region" description="Gly residues" evidence="2">
    <location>
        <begin position="414"/>
        <end position="475"/>
    </location>
</feature>
<feature type="compositionally biased region" description="Low complexity" evidence="2">
    <location>
        <begin position="389"/>
        <end position="413"/>
    </location>
</feature>
<accession>A0A268EWV7</accession>
<gene>
    <name evidence="4" type="ORF">CHH67_09095</name>
</gene>
<feature type="region of interest" description="Disordered" evidence="2">
    <location>
        <begin position="389"/>
        <end position="518"/>
    </location>
</feature>
<protein>
    <submittedName>
        <fullName evidence="4">Phage tail tape measure protein</fullName>
    </submittedName>
</protein>
<feature type="transmembrane region" description="Helical" evidence="3">
    <location>
        <begin position="20"/>
        <end position="41"/>
    </location>
</feature>
<keyword evidence="3" id="KW-0472">Membrane</keyword>
<sequence length="560" mass="59239">MDNIIRFIESARRRLQAFRVLAGGLYGLMAGMGAALLLLVIGRIVPIPWLKTAVMMVPLAAILIGLLYGWLRRIPAEAAAQAMDRASGEAERSDMMVTALSFKEEDTVAARYQRAQAEAYGASFTAEMKSRLPAPNVRKQLLISMAGLVSVVALTLIPNPMDDKIEAAREQKAWVQEQVQKTEELEEQIQQETLDPATKQKLLEKLDELKQQLAAEQFPEQALEKLEEAMKEMEKLAKQQEERSRELAELARQMQQEQALAQTGQSLEQGKADEMQQEMSKMMEEVKQMTQQEKDELEEMLEQLAEAAKEVPDIEKLAEELKKTAQALQEGALPEELEEALRQMFAELEESALAKASADSESQGASALASALAAQGLGLAEQMLASGMSVSNSWSSGGSAQALAQAAGSSGESGESGEGGSGQPSGSEGSGSQGSGGSGSSGGSGGSGAGAGSGGSGTGVGNGTGGSGAGLGSGGRELVTTPRALEGSGNVEVDTGPLDGQGGEVQKGGVSPTVPGTARPYEEVYRDYEIEARKSLNRSQLPEQMQGLVEAYFIEINPNP</sequence>
<dbReference type="AlphaFoldDB" id="A0A268EWV7"/>
<comment type="caution">
    <text evidence="4">The sequence shown here is derived from an EMBL/GenBank/DDBJ whole genome shotgun (WGS) entry which is preliminary data.</text>
</comment>
<dbReference type="InterPro" id="IPR052258">
    <property type="entry name" value="Diverse_Func_Domain-Protein"/>
</dbReference>
<dbReference type="RefSeq" id="WP_095264855.1">
    <property type="nucleotide sequence ID" value="NZ_NPBY01000029.1"/>
</dbReference>